<comment type="caution">
    <text evidence="2">The sequence shown here is derived from an EMBL/GenBank/DDBJ whole genome shotgun (WGS) entry which is preliminary data.</text>
</comment>
<evidence type="ECO:0000259" key="1">
    <source>
        <dbReference type="Pfam" id="PF24864"/>
    </source>
</evidence>
<feature type="domain" description="DUF7730" evidence="1">
    <location>
        <begin position="142"/>
        <end position="251"/>
    </location>
</feature>
<reference evidence="2" key="1">
    <citation type="submission" date="2023-06" db="EMBL/GenBank/DDBJ databases">
        <title>Conoideocrella luteorostrata (Hypocreales: Clavicipitaceae), a potential biocontrol fungus for elongate hemlock scale in United States Christmas tree production areas.</title>
        <authorList>
            <person name="Barrett H."/>
            <person name="Lovett B."/>
            <person name="Macias A.M."/>
            <person name="Stajich J.E."/>
            <person name="Kasson M.T."/>
        </authorList>
    </citation>
    <scope>NUCLEOTIDE SEQUENCE</scope>
    <source>
        <strain evidence="2">ARSEF 14590</strain>
    </source>
</reference>
<proteinExistence type="predicted"/>
<organism evidence="2 3">
    <name type="scientific">Conoideocrella luteorostrata</name>
    <dbReference type="NCBI Taxonomy" id="1105319"/>
    <lineage>
        <taxon>Eukaryota</taxon>
        <taxon>Fungi</taxon>
        <taxon>Dikarya</taxon>
        <taxon>Ascomycota</taxon>
        <taxon>Pezizomycotina</taxon>
        <taxon>Sordariomycetes</taxon>
        <taxon>Hypocreomycetidae</taxon>
        <taxon>Hypocreales</taxon>
        <taxon>Clavicipitaceae</taxon>
        <taxon>Conoideocrella</taxon>
    </lineage>
</organism>
<dbReference type="PANTHER" id="PTHR42085">
    <property type="entry name" value="F-BOX DOMAIN-CONTAINING PROTEIN"/>
    <property type="match status" value="1"/>
</dbReference>
<sequence length="300" mass="34394">MHDNLTRVHERRLDVSPEISDNHVLESDKCNDDDWELVALDEADCERMDEARRPILDLHWAGVFSLQIGGGGNNRCCTTFPESGSHDCKMPTLRKYRAPSDDDQTQCRLFQLPTELRLHIYKEVLSIKSPKVQLKWCPTSYRNALPSSVLSILETCRRIHAEAVPIFYSVNCIQYPTTTPNPSRSFFQTISTTRLNSIRNVVVTVSSSGQALQVCRQLTSAPKLQKLRVERQLCARYIDVRSWAVLAKQIGMELEKLTELQELELATPETSKPTPEEEQRMRRLDQIDASLQEVISRRLQ</sequence>
<keyword evidence="3" id="KW-1185">Reference proteome</keyword>
<dbReference type="EMBL" id="JASWJB010000043">
    <property type="protein sequence ID" value="KAK2606281.1"/>
    <property type="molecule type" value="Genomic_DNA"/>
</dbReference>
<gene>
    <name evidence="2" type="ORF">QQS21_003329</name>
</gene>
<dbReference type="PANTHER" id="PTHR42085:SF2">
    <property type="entry name" value="F-BOX DOMAIN-CONTAINING PROTEIN"/>
    <property type="match status" value="1"/>
</dbReference>
<dbReference type="InterPro" id="IPR038883">
    <property type="entry name" value="AN11006-like"/>
</dbReference>
<dbReference type="Proteomes" id="UP001251528">
    <property type="component" value="Unassembled WGS sequence"/>
</dbReference>
<accession>A0AAJ0CTH1</accession>
<name>A0AAJ0CTH1_9HYPO</name>
<evidence type="ECO:0000313" key="3">
    <source>
        <dbReference type="Proteomes" id="UP001251528"/>
    </source>
</evidence>
<dbReference type="Pfam" id="PF24864">
    <property type="entry name" value="DUF7730"/>
    <property type="match status" value="1"/>
</dbReference>
<dbReference type="InterPro" id="IPR056632">
    <property type="entry name" value="DUF7730"/>
</dbReference>
<protein>
    <recommendedName>
        <fullName evidence="1">DUF7730 domain-containing protein</fullName>
    </recommendedName>
</protein>
<evidence type="ECO:0000313" key="2">
    <source>
        <dbReference type="EMBL" id="KAK2606281.1"/>
    </source>
</evidence>
<dbReference type="AlphaFoldDB" id="A0AAJ0CTH1"/>